<dbReference type="SMART" id="SM00562">
    <property type="entry name" value="NDK"/>
    <property type="match status" value="1"/>
</dbReference>
<feature type="domain" description="Nucleoside diphosphate kinase-like" evidence="2">
    <location>
        <begin position="44"/>
        <end position="163"/>
    </location>
</feature>
<evidence type="ECO:0000313" key="3">
    <source>
        <dbReference type="EMBL" id="GAB1297951.1"/>
    </source>
</evidence>
<sequence>MAQLCVHYISRRRHRGYSGRKSTHSDTEEEPDTSLKSSHVRFKFMMIKKKRDRDDVLDVIQNEGFTILMQRQMILSEEEARTVCKIYENEEYFDNLIGHMSRENGVEYWKTLIGPKTIEEAYASHPQSFASGNFPINQFYGSSSKAAAEKEIEHFFPPQRTLALIKPHVTHEERMEILKAIKEARFELTLMKEMHLTPEHAGKVYFKITGKDFYKNVLEVLSSKLKEEIEEVFINIKSRGTTFYEE</sequence>
<comment type="similarity">
    <text evidence="1">Belongs to the NDK family.</text>
</comment>
<organism evidence="3 4">
    <name type="scientific">Apodemus speciosus</name>
    <name type="common">Large Japanese field mouse</name>
    <dbReference type="NCBI Taxonomy" id="105296"/>
    <lineage>
        <taxon>Eukaryota</taxon>
        <taxon>Metazoa</taxon>
        <taxon>Chordata</taxon>
        <taxon>Craniata</taxon>
        <taxon>Vertebrata</taxon>
        <taxon>Euteleostomi</taxon>
        <taxon>Mammalia</taxon>
        <taxon>Eutheria</taxon>
        <taxon>Euarchontoglires</taxon>
        <taxon>Glires</taxon>
        <taxon>Rodentia</taxon>
        <taxon>Myomorpha</taxon>
        <taxon>Muroidea</taxon>
        <taxon>Muridae</taxon>
        <taxon>Murinae</taxon>
        <taxon>Apodemus</taxon>
    </lineage>
</organism>
<dbReference type="SUPFAM" id="SSF54919">
    <property type="entry name" value="Nucleoside diphosphate kinase, NDK"/>
    <property type="match status" value="2"/>
</dbReference>
<evidence type="ECO:0000256" key="1">
    <source>
        <dbReference type="PROSITE-ProRule" id="PRU00706"/>
    </source>
</evidence>
<dbReference type="InterPro" id="IPR034907">
    <property type="entry name" value="NDK-like_dom"/>
</dbReference>
<dbReference type="PANTHER" id="PTHR46135:SF2">
    <property type="entry name" value="THIOREDOXIN DOMAIN-CONTAINING PROTEIN 3"/>
    <property type="match status" value="1"/>
</dbReference>
<dbReference type="Pfam" id="PF00334">
    <property type="entry name" value="NDK"/>
    <property type="match status" value="1"/>
</dbReference>
<dbReference type="PROSITE" id="PS51374">
    <property type="entry name" value="NDPK_LIKE"/>
    <property type="match status" value="1"/>
</dbReference>
<reference evidence="3 4" key="1">
    <citation type="submission" date="2024-08" db="EMBL/GenBank/DDBJ databases">
        <title>The draft genome of Apodemus speciosus.</title>
        <authorList>
            <person name="Nabeshima K."/>
            <person name="Suzuki S."/>
            <person name="Onuma M."/>
        </authorList>
    </citation>
    <scope>NUCLEOTIDE SEQUENCE [LARGE SCALE GENOMIC DNA]</scope>
    <source>
        <strain evidence="3">IB14-021</strain>
    </source>
</reference>
<dbReference type="InterPro" id="IPR036850">
    <property type="entry name" value="NDK-like_dom_sf"/>
</dbReference>
<dbReference type="Gene3D" id="3.30.70.141">
    <property type="entry name" value="Nucleoside diphosphate kinase-like domain"/>
    <property type="match status" value="2"/>
</dbReference>
<proteinExistence type="inferred from homology"/>
<comment type="caution">
    <text evidence="3">The sequence shown here is derived from an EMBL/GenBank/DDBJ whole genome shotgun (WGS) entry which is preliminary data.</text>
</comment>
<comment type="caution">
    <text evidence="1">Lacks conserved residue(s) required for the propagation of feature annotation.</text>
</comment>
<protein>
    <submittedName>
        <fullName evidence="3">Thioredoxin domain-containing protein 3</fullName>
    </submittedName>
</protein>
<dbReference type="InterPro" id="IPR051766">
    <property type="entry name" value="TXND_domain-containing"/>
</dbReference>
<dbReference type="PANTHER" id="PTHR46135">
    <property type="entry name" value="NME/NM23 FAMILY MEMBER 8"/>
    <property type="match status" value="1"/>
</dbReference>
<dbReference type="Proteomes" id="UP001623349">
    <property type="component" value="Unassembled WGS sequence"/>
</dbReference>
<gene>
    <name evidence="3" type="ORF">APTSU1_001318700</name>
</gene>
<evidence type="ECO:0000259" key="2">
    <source>
        <dbReference type="SMART" id="SM00562"/>
    </source>
</evidence>
<accession>A0ABQ0FFD7</accession>
<evidence type="ECO:0000313" key="4">
    <source>
        <dbReference type="Proteomes" id="UP001623349"/>
    </source>
</evidence>
<dbReference type="EMBL" id="BAAFST010000013">
    <property type="protein sequence ID" value="GAB1297951.1"/>
    <property type="molecule type" value="Genomic_DNA"/>
</dbReference>
<keyword evidence="4" id="KW-1185">Reference proteome</keyword>
<name>A0ABQ0FFD7_APOSI</name>